<keyword evidence="2" id="KW-1185">Reference proteome</keyword>
<comment type="caution">
    <text evidence="1">The sequence shown here is derived from an EMBL/GenBank/DDBJ whole genome shotgun (WGS) entry which is preliminary data.</text>
</comment>
<dbReference type="AlphaFoldDB" id="A0A9P0TX02"/>
<name>A0A9P0TX02_PIEBR</name>
<organism evidence="1 2">
    <name type="scientific">Pieris brassicae</name>
    <name type="common">White butterfly</name>
    <name type="synonym">Large white butterfly</name>
    <dbReference type="NCBI Taxonomy" id="7116"/>
    <lineage>
        <taxon>Eukaryota</taxon>
        <taxon>Metazoa</taxon>
        <taxon>Ecdysozoa</taxon>
        <taxon>Arthropoda</taxon>
        <taxon>Hexapoda</taxon>
        <taxon>Insecta</taxon>
        <taxon>Pterygota</taxon>
        <taxon>Neoptera</taxon>
        <taxon>Endopterygota</taxon>
        <taxon>Lepidoptera</taxon>
        <taxon>Glossata</taxon>
        <taxon>Ditrysia</taxon>
        <taxon>Papilionoidea</taxon>
        <taxon>Pieridae</taxon>
        <taxon>Pierinae</taxon>
        <taxon>Pieris</taxon>
    </lineage>
</organism>
<reference evidence="1" key="1">
    <citation type="submission" date="2022-05" db="EMBL/GenBank/DDBJ databases">
        <authorList>
            <person name="Okamura Y."/>
        </authorList>
    </citation>
    <scope>NUCLEOTIDE SEQUENCE</scope>
</reference>
<sequence>MTSTFTESDLESNVSGFIRYNDKNFKYLYVSMIENMELINQDLLQIEKNMKNIVKQAGPLESQLNVLLQSLPRPDVPLPMETD</sequence>
<evidence type="ECO:0000313" key="2">
    <source>
        <dbReference type="Proteomes" id="UP001152562"/>
    </source>
</evidence>
<dbReference type="Proteomes" id="UP001152562">
    <property type="component" value="Unassembled WGS sequence"/>
</dbReference>
<gene>
    <name evidence="1" type="ORF">PIBRA_LOCUS12878</name>
</gene>
<proteinExistence type="predicted"/>
<evidence type="ECO:0000313" key="1">
    <source>
        <dbReference type="EMBL" id="CAH4037162.1"/>
    </source>
</evidence>
<accession>A0A9P0TX02</accession>
<protein>
    <submittedName>
        <fullName evidence="1">Uncharacterized protein</fullName>
    </submittedName>
</protein>
<dbReference type="EMBL" id="CALOZG010000085">
    <property type="protein sequence ID" value="CAH4037162.1"/>
    <property type="molecule type" value="Genomic_DNA"/>
</dbReference>